<feature type="compositionally biased region" description="Basic residues" evidence="3">
    <location>
        <begin position="383"/>
        <end position="392"/>
    </location>
</feature>
<evidence type="ECO:0000256" key="1">
    <source>
        <dbReference type="ARBA" id="ARBA00008535"/>
    </source>
</evidence>
<evidence type="ECO:0000256" key="3">
    <source>
        <dbReference type="SAM" id="MobiDB-lite"/>
    </source>
</evidence>
<organism evidence="6 7">
    <name type="scientific">Adineta steineri</name>
    <dbReference type="NCBI Taxonomy" id="433720"/>
    <lineage>
        <taxon>Eukaryota</taxon>
        <taxon>Metazoa</taxon>
        <taxon>Spiralia</taxon>
        <taxon>Gnathifera</taxon>
        <taxon>Rotifera</taxon>
        <taxon>Eurotatoria</taxon>
        <taxon>Bdelloidea</taxon>
        <taxon>Adinetida</taxon>
        <taxon>Adinetidae</taxon>
        <taxon>Adineta</taxon>
    </lineage>
</organism>
<dbReference type="Pfam" id="PF04548">
    <property type="entry name" value="AIG1"/>
    <property type="match status" value="1"/>
</dbReference>
<protein>
    <recommendedName>
        <fullName evidence="4">AIG1-type G domain-containing protein</fullName>
    </recommendedName>
</protein>
<keyword evidence="2" id="KW-0547">Nucleotide-binding</keyword>
<accession>A0A819B1S8</accession>
<proteinExistence type="inferred from homology"/>
<feature type="region of interest" description="Disordered" evidence="3">
    <location>
        <begin position="356"/>
        <end position="392"/>
    </location>
</feature>
<feature type="domain" description="AIG1-type G" evidence="4">
    <location>
        <begin position="9"/>
        <end position="197"/>
    </location>
</feature>
<dbReference type="Proteomes" id="UP000663881">
    <property type="component" value="Unassembled WGS sequence"/>
</dbReference>
<evidence type="ECO:0000313" key="5">
    <source>
        <dbReference type="EMBL" id="CAF1398539.1"/>
    </source>
</evidence>
<gene>
    <name evidence="6" type="ORF">OKA104_LOCUS18108</name>
    <name evidence="5" type="ORF">VCS650_LOCUS36358</name>
</gene>
<dbReference type="InterPro" id="IPR027417">
    <property type="entry name" value="P-loop_NTPase"/>
</dbReference>
<evidence type="ECO:0000313" key="6">
    <source>
        <dbReference type="EMBL" id="CAF3794474.1"/>
    </source>
</evidence>
<sequence length="392" mass="45123">MASAATCGLILLGNSGVGKSFLANRLLDDDGAFESKFSVRSVTRHTEWKDMSGAIGKHIYSVANIPGLVEANQKLIDENRIEIMKAFEQCPFAIVLFVFGSNNGRIRGEDLVAFMRINDAYVFSAKSLILIINGIPSNRPPDYEEKTTELLQELTDIKKTHIYFIEKATSEKSKNDIHNLLYEVIEKCEPTYHKRKHDIELLADEISRLKKESEHRQDQLLAQQHEHEKQEKFNVPSGSTLDLHQPSAQQLFTTIIKPKSDIIDDNKQFDEMMKTMEAEHNRNMERLKRSQQNRNTDEWKHLTDQLKIECDLSKELLEQMSSTPQVIVVREEQRDNVFQKAVNAVSGLFFRDEHRSCKSKHSKNLRHDNSEDNFHSSASRSLNPHHRNPTNN</sequence>
<evidence type="ECO:0000256" key="2">
    <source>
        <dbReference type="ARBA" id="ARBA00022741"/>
    </source>
</evidence>
<name>A0A819B1S8_9BILA</name>
<dbReference type="Gene3D" id="3.40.50.300">
    <property type="entry name" value="P-loop containing nucleotide triphosphate hydrolases"/>
    <property type="match status" value="1"/>
</dbReference>
<dbReference type="GO" id="GO:0005525">
    <property type="term" value="F:GTP binding"/>
    <property type="evidence" value="ECO:0007669"/>
    <property type="project" value="InterPro"/>
</dbReference>
<comment type="caution">
    <text evidence="6">The sequence shown here is derived from an EMBL/GenBank/DDBJ whole genome shotgun (WGS) entry which is preliminary data.</text>
</comment>
<dbReference type="OrthoDB" id="8954335at2759"/>
<reference evidence="6" key="1">
    <citation type="submission" date="2021-02" db="EMBL/GenBank/DDBJ databases">
        <authorList>
            <person name="Nowell W R."/>
        </authorList>
    </citation>
    <scope>NUCLEOTIDE SEQUENCE</scope>
</reference>
<dbReference type="SUPFAM" id="SSF52540">
    <property type="entry name" value="P-loop containing nucleoside triphosphate hydrolases"/>
    <property type="match status" value="1"/>
</dbReference>
<dbReference type="InterPro" id="IPR006703">
    <property type="entry name" value="G_AIG1"/>
</dbReference>
<comment type="similarity">
    <text evidence="1">Belongs to the TRAFAC class TrmE-Era-EngA-EngB-Septin-like GTPase superfamily. AIG1/Toc34/Toc159-like paraseptin GTPase family. IAN subfamily.</text>
</comment>
<evidence type="ECO:0000259" key="4">
    <source>
        <dbReference type="Pfam" id="PF04548"/>
    </source>
</evidence>
<evidence type="ECO:0000313" key="7">
    <source>
        <dbReference type="Proteomes" id="UP000663881"/>
    </source>
</evidence>
<dbReference type="EMBL" id="CAJNON010000885">
    <property type="protein sequence ID" value="CAF1398539.1"/>
    <property type="molecule type" value="Genomic_DNA"/>
</dbReference>
<dbReference type="Proteomes" id="UP000663891">
    <property type="component" value="Unassembled WGS sequence"/>
</dbReference>
<dbReference type="AlphaFoldDB" id="A0A819B1S8"/>
<feature type="compositionally biased region" description="Basic and acidic residues" evidence="3">
    <location>
        <begin position="365"/>
        <end position="374"/>
    </location>
</feature>
<dbReference type="EMBL" id="CAJOAY010001108">
    <property type="protein sequence ID" value="CAF3794474.1"/>
    <property type="molecule type" value="Genomic_DNA"/>
</dbReference>